<name>A0ABU6ZNF9_9FABA</name>
<comment type="caution">
    <text evidence="2">The sequence shown here is derived from an EMBL/GenBank/DDBJ whole genome shotgun (WGS) entry which is preliminary data.</text>
</comment>
<dbReference type="Gene3D" id="2.40.50.140">
    <property type="entry name" value="Nucleic acid-binding proteins"/>
    <property type="match status" value="1"/>
</dbReference>
<dbReference type="Proteomes" id="UP001341840">
    <property type="component" value="Unassembled WGS sequence"/>
</dbReference>
<gene>
    <name evidence="2" type="ORF">PIB30_074842</name>
</gene>
<dbReference type="EMBL" id="JASCZI010272800">
    <property type="protein sequence ID" value="MED6223536.1"/>
    <property type="molecule type" value="Genomic_DNA"/>
</dbReference>
<protein>
    <submittedName>
        <fullName evidence="2">Uncharacterized protein</fullName>
    </submittedName>
</protein>
<keyword evidence="3" id="KW-1185">Reference proteome</keyword>
<proteinExistence type="predicted"/>
<reference evidence="2 3" key="1">
    <citation type="journal article" date="2023" name="Plants (Basel)">
        <title>Bridging the Gap: Combining Genomics and Transcriptomics Approaches to Understand Stylosanthes scabra, an Orphan Legume from the Brazilian Caatinga.</title>
        <authorList>
            <person name="Ferreira-Neto J.R.C."/>
            <person name="da Silva M.D."/>
            <person name="Binneck E."/>
            <person name="de Melo N.F."/>
            <person name="da Silva R.H."/>
            <person name="de Melo A.L.T.M."/>
            <person name="Pandolfi V."/>
            <person name="Bustamante F.O."/>
            <person name="Brasileiro-Vidal A.C."/>
            <person name="Benko-Iseppon A.M."/>
        </authorList>
    </citation>
    <scope>NUCLEOTIDE SEQUENCE [LARGE SCALE GENOMIC DNA]</scope>
    <source>
        <tissue evidence="2">Leaves</tissue>
    </source>
</reference>
<feature type="region of interest" description="Disordered" evidence="1">
    <location>
        <begin position="121"/>
        <end position="141"/>
    </location>
</feature>
<evidence type="ECO:0000313" key="2">
    <source>
        <dbReference type="EMBL" id="MED6223536.1"/>
    </source>
</evidence>
<evidence type="ECO:0000313" key="3">
    <source>
        <dbReference type="Proteomes" id="UP001341840"/>
    </source>
</evidence>
<sequence>MYEASNQQSSLEVYQVELVLEDEALNPFCFVSYGNVEALATSGYSYLIDYIGDVVGEEGAKDMVTKSGHRTTCMSLYIEDLEKIKMRCTLFEKLVAKVVPLLEKQDFPDVVAFRDRDESTASQRMEHVQSQPHSTTDELSGGAQQNAIIEEVLNVIEKKGDRLCYPSALNELIEKKFLFKLTVSQMNVNGLDPIYNVYAISDDETLTGIYSSQGPLASQVVELCDATPKTGSEFLNFQNKNFVANSPEPTMRVKSRFRKVSQSLQPVKNIKY</sequence>
<organism evidence="2 3">
    <name type="scientific">Stylosanthes scabra</name>
    <dbReference type="NCBI Taxonomy" id="79078"/>
    <lineage>
        <taxon>Eukaryota</taxon>
        <taxon>Viridiplantae</taxon>
        <taxon>Streptophyta</taxon>
        <taxon>Embryophyta</taxon>
        <taxon>Tracheophyta</taxon>
        <taxon>Spermatophyta</taxon>
        <taxon>Magnoliopsida</taxon>
        <taxon>eudicotyledons</taxon>
        <taxon>Gunneridae</taxon>
        <taxon>Pentapetalae</taxon>
        <taxon>rosids</taxon>
        <taxon>fabids</taxon>
        <taxon>Fabales</taxon>
        <taxon>Fabaceae</taxon>
        <taxon>Papilionoideae</taxon>
        <taxon>50 kb inversion clade</taxon>
        <taxon>dalbergioids sensu lato</taxon>
        <taxon>Dalbergieae</taxon>
        <taxon>Pterocarpus clade</taxon>
        <taxon>Stylosanthes</taxon>
    </lineage>
</organism>
<accession>A0ABU6ZNF9</accession>
<dbReference type="InterPro" id="IPR012340">
    <property type="entry name" value="NA-bd_OB-fold"/>
</dbReference>
<evidence type="ECO:0000256" key="1">
    <source>
        <dbReference type="SAM" id="MobiDB-lite"/>
    </source>
</evidence>
<feature type="compositionally biased region" description="Polar residues" evidence="1">
    <location>
        <begin position="128"/>
        <end position="141"/>
    </location>
</feature>